<comment type="caution">
    <text evidence="10">The sequence shown here is derived from an EMBL/GenBank/DDBJ whole genome shotgun (WGS) entry which is preliminary data.</text>
</comment>
<evidence type="ECO:0000313" key="11">
    <source>
        <dbReference type="Proteomes" id="UP001596492"/>
    </source>
</evidence>
<evidence type="ECO:0000256" key="5">
    <source>
        <dbReference type="PROSITE-ProRule" id="PRU01240"/>
    </source>
</evidence>
<dbReference type="InterPro" id="IPR023827">
    <property type="entry name" value="Peptidase_S8_Asp-AS"/>
</dbReference>
<name>A0ABW2IMA0_9PROT</name>
<feature type="active site" description="Charge relay system" evidence="5">
    <location>
        <position position="419"/>
    </location>
</feature>
<sequence length="926" mass="97386">MRLKVSALLCVFSLLASCGGGGGSAPTPAPTTDPVQPTDPTPPVTQTASLTSVVETNLPIVADADNNDEGSPQTNNNTAASAQSINNGSLVLGYVTKTIPQDGADLFGYLGNNGQTDEVDYFRVNLLGGETIQLEIALEESDNPSNDTIDPASGIDLDLELLDVNDNSIVVSDSTTSALEEIIVPEDGEYLIKVVAASGSSMYGLAVGGKELSSASVTQITTRHIAPGIAVVTEQERVGKSSLRSTSREGTYKSLAFGSRTHLDLEPYFASTISTQGASRQSAKSLTRLDRQRATLAAIKAINMEAGRTVLEPYVFPRKVQLASPSLYDPVPSENTQWNLSDIEWQSARTTLEGLTITHTPVIAVIDSGFLTSHPDLADRIVDQRDFVAEEYDGDGFDAEAEEIVDVNDEYPDACHEFHGTHVASIALGEVNDIGMMGVYPEAKLMALKVGYSKSIGPDGTDSEGENCEILPGDIANAIRYAAQLPLVGISGVPTASVKADVINLSLGTNSPNSNIRAAINEATAAGVIVVAAAGNEGGTALGKSRFYPAAYDNTISVASSNLAGGQSFYSSEYAEVDITAPGGDIRADVNRDGIADGIIGASASLEDGNFETSVKIIQGTSMAAPHVAGAVAMMRAIDPTLTTAEFEEMLRSGVLTTEAEDAGFDFQTGYGSMSLPRMINAAQGNGSLNPVTTLISANPKDITIDFSSRTAKLDIRKIGNDALAVSTVTPNSNPEWLSVSPSSDVDADKVGIYNLNADTTGLTGNYYTGSVQISLSDAQNLNVSVALLRDPTLPASPAAIFPTLYGVLQQKNETTDRFEQVGDTLRDLGGNSASFTFEDVPHGEEYRILISTDLDGDSFICSNGEMCGVFPDFDRPNVTFEVDGNTTQNIEISYMGRGGPIGSSTAIAAAMLSDVSKEDLEIKKN</sequence>
<dbReference type="PROSITE" id="PS00136">
    <property type="entry name" value="SUBTILASE_ASP"/>
    <property type="match status" value="1"/>
</dbReference>
<keyword evidence="3 5" id="KW-0378">Hydrolase</keyword>
<dbReference type="PROSITE" id="PS00137">
    <property type="entry name" value="SUBTILASE_HIS"/>
    <property type="match status" value="1"/>
</dbReference>
<keyword evidence="2 5" id="KW-0645">Protease</keyword>
<dbReference type="InterPro" id="IPR036852">
    <property type="entry name" value="Peptidase_S8/S53_dom_sf"/>
</dbReference>
<feature type="domain" description="Peptidase S8/S53" evidence="9">
    <location>
        <begin position="360"/>
        <end position="672"/>
    </location>
</feature>
<dbReference type="PANTHER" id="PTHR43806">
    <property type="entry name" value="PEPTIDASE S8"/>
    <property type="match status" value="1"/>
</dbReference>
<evidence type="ECO:0000256" key="4">
    <source>
        <dbReference type="ARBA" id="ARBA00022825"/>
    </source>
</evidence>
<dbReference type="InterPro" id="IPR050131">
    <property type="entry name" value="Peptidase_S8_subtilisin-like"/>
</dbReference>
<evidence type="ECO:0000256" key="2">
    <source>
        <dbReference type="ARBA" id="ARBA00022670"/>
    </source>
</evidence>
<dbReference type="Gene3D" id="3.40.50.200">
    <property type="entry name" value="Peptidase S8/S53 domain"/>
    <property type="match status" value="1"/>
</dbReference>
<feature type="active site" description="Charge relay system" evidence="5">
    <location>
        <position position="367"/>
    </location>
</feature>
<dbReference type="PROSITE" id="PS51257">
    <property type="entry name" value="PROKAR_LIPOPROTEIN"/>
    <property type="match status" value="1"/>
</dbReference>
<dbReference type="PANTHER" id="PTHR43806:SF11">
    <property type="entry name" value="CEREVISIN-RELATED"/>
    <property type="match status" value="1"/>
</dbReference>
<dbReference type="InterPro" id="IPR000209">
    <property type="entry name" value="Peptidase_S8/S53_dom"/>
</dbReference>
<comment type="similarity">
    <text evidence="1 5 6">Belongs to the peptidase S8 family.</text>
</comment>
<evidence type="ECO:0000256" key="6">
    <source>
        <dbReference type="RuleBase" id="RU003355"/>
    </source>
</evidence>
<dbReference type="PROSITE" id="PS00138">
    <property type="entry name" value="SUBTILASE_SER"/>
    <property type="match status" value="1"/>
</dbReference>
<dbReference type="InterPro" id="IPR023828">
    <property type="entry name" value="Peptidase_S8_Ser-AS"/>
</dbReference>
<protein>
    <submittedName>
        <fullName evidence="10">S8 family serine peptidase</fullName>
    </submittedName>
</protein>
<organism evidence="10 11">
    <name type="scientific">Hirschia litorea</name>
    <dbReference type="NCBI Taxonomy" id="1199156"/>
    <lineage>
        <taxon>Bacteria</taxon>
        <taxon>Pseudomonadati</taxon>
        <taxon>Pseudomonadota</taxon>
        <taxon>Alphaproteobacteria</taxon>
        <taxon>Hyphomonadales</taxon>
        <taxon>Hyphomonadaceae</taxon>
        <taxon>Hirschia</taxon>
    </lineage>
</organism>
<dbReference type="PROSITE" id="PS51892">
    <property type="entry name" value="SUBTILASE"/>
    <property type="match status" value="1"/>
</dbReference>
<dbReference type="Proteomes" id="UP001596492">
    <property type="component" value="Unassembled WGS sequence"/>
</dbReference>
<accession>A0ABW2IMA0</accession>
<feature type="region of interest" description="Disordered" evidence="7">
    <location>
        <begin position="62"/>
        <end position="81"/>
    </location>
</feature>
<evidence type="ECO:0000313" key="10">
    <source>
        <dbReference type="EMBL" id="MFC7292268.1"/>
    </source>
</evidence>
<dbReference type="SUPFAM" id="SSF52743">
    <property type="entry name" value="Subtilisin-like"/>
    <property type="match status" value="1"/>
</dbReference>
<evidence type="ECO:0000256" key="7">
    <source>
        <dbReference type="SAM" id="MobiDB-lite"/>
    </source>
</evidence>
<dbReference type="InterPro" id="IPR022398">
    <property type="entry name" value="Peptidase_S8_His-AS"/>
</dbReference>
<evidence type="ECO:0000256" key="8">
    <source>
        <dbReference type="SAM" id="SignalP"/>
    </source>
</evidence>
<evidence type="ECO:0000256" key="1">
    <source>
        <dbReference type="ARBA" id="ARBA00011073"/>
    </source>
</evidence>
<dbReference type="Pfam" id="PF00082">
    <property type="entry name" value="Peptidase_S8"/>
    <property type="match status" value="1"/>
</dbReference>
<dbReference type="PRINTS" id="PR00723">
    <property type="entry name" value="SUBTILISIN"/>
</dbReference>
<dbReference type="InterPro" id="IPR015500">
    <property type="entry name" value="Peptidase_S8_subtilisin-rel"/>
</dbReference>
<feature type="signal peptide" evidence="8">
    <location>
        <begin position="1"/>
        <end position="18"/>
    </location>
</feature>
<dbReference type="EMBL" id="JBHTBR010000005">
    <property type="protein sequence ID" value="MFC7292268.1"/>
    <property type="molecule type" value="Genomic_DNA"/>
</dbReference>
<gene>
    <name evidence="10" type="ORF">ACFQS8_11615</name>
</gene>
<keyword evidence="11" id="KW-1185">Reference proteome</keyword>
<feature type="chain" id="PRO_5046753876" evidence="8">
    <location>
        <begin position="19"/>
        <end position="926"/>
    </location>
</feature>
<dbReference type="RefSeq" id="WP_382167563.1">
    <property type="nucleotide sequence ID" value="NZ_JBHTBR010000005.1"/>
</dbReference>
<feature type="active site" description="Charge relay system" evidence="5">
    <location>
        <position position="622"/>
    </location>
</feature>
<feature type="compositionally biased region" description="Pro residues" evidence="7">
    <location>
        <begin position="27"/>
        <end position="43"/>
    </location>
</feature>
<feature type="compositionally biased region" description="Polar residues" evidence="7">
    <location>
        <begin position="69"/>
        <end position="81"/>
    </location>
</feature>
<keyword evidence="8" id="KW-0732">Signal</keyword>
<evidence type="ECO:0000256" key="3">
    <source>
        <dbReference type="ARBA" id="ARBA00022801"/>
    </source>
</evidence>
<dbReference type="Gene3D" id="2.60.120.380">
    <property type="match status" value="1"/>
</dbReference>
<evidence type="ECO:0000259" key="9">
    <source>
        <dbReference type="Pfam" id="PF00082"/>
    </source>
</evidence>
<feature type="region of interest" description="Disordered" evidence="7">
    <location>
        <begin position="21"/>
        <end position="45"/>
    </location>
</feature>
<proteinExistence type="inferred from homology"/>
<reference evidence="11" key="1">
    <citation type="journal article" date="2019" name="Int. J. Syst. Evol. Microbiol.">
        <title>The Global Catalogue of Microorganisms (GCM) 10K type strain sequencing project: providing services to taxonomists for standard genome sequencing and annotation.</title>
        <authorList>
            <consortium name="The Broad Institute Genomics Platform"/>
            <consortium name="The Broad Institute Genome Sequencing Center for Infectious Disease"/>
            <person name="Wu L."/>
            <person name="Ma J."/>
        </authorList>
    </citation>
    <scope>NUCLEOTIDE SEQUENCE [LARGE SCALE GENOMIC DNA]</scope>
    <source>
        <strain evidence="11">CCUG 51308</strain>
    </source>
</reference>
<keyword evidence="4 5" id="KW-0720">Serine protease</keyword>